<dbReference type="Proteomes" id="UP000479000">
    <property type="component" value="Unassembled WGS sequence"/>
</dbReference>
<dbReference type="AlphaFoldDB" id="A0A6H5GX18"/>
<accession>A0A6H5GX18</accession>
<evidence type="ECO:0000313" key="2">
    <source>
        <dbReference type="Proteomes" id="UP000479000"/>
    </source>
</evidence>
<proteinExistence type="predicted"/>
<dbReference type="EMBL" id="CADCXU010019874">
    <property type="protein sequence ID" value="CAB0007974.1"/>
    <property type="molecule type" value="Genomic_DNA"/>
</dbReference>
<protein>
    <submittedName>
        <fullName evidence="1">Uncharacterized protein</fullName>
    </submittedName>
</protein>
<reference evidence="1 2" key="1">
    <citation type="submission" date="2020-02" db="EMBL/GenBank/DDBJ databases">
        <authorList>
            <person name="Ferguson B K."/>
        </authorList>
    </citation>
    <scope>NUCLEOTIDE SEQUENCE [LARGE SCALE GENOMIC DNA]</scope>
</reference>
<sequence>MFCKFGDRPNIGISEVVEKDFYSESLTLWMMKIFCGYYESCHSFHTGGTSYSSSPQCSSRFMTNHFLNKCLCVRVSVCPCVRVS</sequence>
<gene>
    <name evidence="1" type="ORF">NTEN_LOCUS13220</name>
</gene>
<keyword evidence="2" id="KW-1185">Reference proteome</keyword>
<organism evidence="1 2">
    <name type="scientific">Nesidiocoris tenuis</name>
    <dbReference type="NCBI Taxonomy" id="355587"/>
    <lineage>
        <taxon>Eukaryota</taxon>
        <taxon>Metazoa</taxon>
        <taxon>Ecdysozoa</taxon>
        <taxon>Arthropoda</taxon>
        <taxon>Hexapoda</taxon>
        <taxon>Insecta</taxon>
        <taxon>Pterygota</taxon>
        <taxon>Neoptera</taxon>
        <taxon>Paraneoptera</taxon>
        <taxon>Hemiptera</taxon>
        <taxon>Heteroptera</taxon>
        <taxon>Panheteroptera</taxon>
        <taxon>Cimicomorpha</taxon>
        <taxon>Miridae</taxon>
        <taxon>Dicyphina</taxon>
        <taxon>Nesidiocoris</taxon>
    </lineage>
</organism>
<feature type="non-terminal residue" evidence="1">
    <location>
        <position position="84"/>
    </location>
</feature>
<name>A0A6H5GX18_9HEMI</name>
<evidence type="ECO:0000313" key="1">
    <source>
        <dbReference type="EMBL" id="CAB0007974.1"/>
    </source>
</evidence>